<accession>A0A8H4CQR6</accession>
<dbReference type="Pfam" id="PF06985">
    <property type="entry name" value="HET"/>
    <property type="match status" value="1"/>
</dbReference>
<evidence type="ECO:0000259" key="1">
    <source>
        <dbReference type="Pfam" id="PF06985"/>
    </source>
</evidence>
<dbReference type="GeneID" id="69020179"/>
<sequence length="593" mass="67578">MTTYCYQPLSHQRAVRLIIFHPSLEDNAPLSCSLVETSLDQPEDYYALSYTWGGETPSQPMFIHDDAASDTSESSTATILVTPNCATALRRLRKLVQGTGTGIWVDAVCINQAETEEKNVQVSMMADIYRQAKFAIVWLGEEWAPKDMKTISFLSHRRLAWIEDLRKPPSSGFEKILPKDLKFWISDMASRTFVKACRDKESLELLCDAPYWTRAWTLQEVAHVNVKVLCQDSQVIGLNLVYKALDMFDNGHDNIRSEMWFHQDVFNRAQKPHLLFVFRNIHLYRAADFISMKTSDPRDKVFALRSQYPHTFGKVEVDYNRCAASIFTEATKYMLQGHESSNVVYEASRWSALKDLPSWAVDWAGNDIPERFWNYRSLAFMFKPSRTSQYRCRFSEDNKKLYLEGRILGGVDSAHIGPRLHHPSEPEAKDRRTCSPAVANAVLGAISIWISELSAPNAKDSREKPVASPDQTRRMQSFTHLISLLSFESRGVRLRRKPRAVKIKHWKASQDEDFADYFRTGRAFFTTNGTCGIGPCGLEPDDLICVFAGLTLPFIVRPQGSSFVLVGPSIIDGVMEGEYWPEDESQLTEFEII</sequence>
<dbReference type="EMBL" id="WVTB01000021">
    <property type="protein sequence ID" value="KAF3808423.1"/>
    <property type="molecule type" value="Genomic_DNA"/>
</dbReference>
<reference evidence="2" key="1">
    <citation type="journal article" date="2020" name="Phytopathology">
        <title>Genome sequence and comparative analysis of Colletotrichum gloeosporioides isolated from Liriodendron leaves.</title>
        <authorList>
            <person name="Fu F.F."/>
            <person name="Hao Z."/>
            <person name="Wang P."/>
            <person name="Lu Y."/>
            <person name="Xue L.J."/>
            <person name="Wei G."/>
            <person name="Tian Y."/>
            <person name="Baishi H."/>
            <person name="Xu H."/>
            <person name="Shi J."/>
            <person name="Cheng T."/>
            <person name="Wang G."/>
            <person name="Yi Y."/>
            <person name="Chen J."/>
        </authorList>
    </citation>
    <scope>NUCLEOTIDE SEQUENCE</scope>
    <source>
        <strain evidence="2">Lc1</strain>
    </source>
</reference>
<evidence type="ECO:0000313" key="3">
    <source>
        <dbReference type="Proteomes" id="UP000613401"/>
    </source>
</evidence>
<organism evidence="2 3">
    <name type="scientific">Colletotrichum gloeosporioides</name>
    <name type="common">Anthracnose fungus</name>
    <name type="synonym">Glomerella cingulata</name>
    <dbReference type="NCBI Taxonomy" id="474922"/>
    <lineage>
        <taxon>Eukaryota</taxon>
        <taxon>Fungi</taxon>
        <taxon>Dikarya</taxon>
        <taxon>Ascomycota</taxon>
        <taxon>Pezizomycotina</taxon>
        <taxon>Sordariomycetes</taxon>
        <taxon>Hypocreomycetidae</taxon>
        <taxon>Glomerellales</taxon>
        <taxon>Glomerellaceae</taxon>
        <taxon>Colletotrichum</taxon>
        <taxon>Colletotrichum gloeosporioides species complex</taxon>
    </lineage>
</organism>
<dbReference type="PANTHER" id="PTHR24148:SF73">
    <property type="entry name" value="HET DOMAIN PROTEIN (AFU_ORTHOLOGUE AFUA_8G01020)"/>
    <property type="match status" value="1"/>
</dbReference>
<comment type="caution">
    <text evidence="2">The sequence shown here is derived from an EMBL/GenBank/DDBJ whole genome shotgun (WGS) entry which is preliminary data.</text>
</comment>
<protein>
    <recommendedName>
        <fullName evidence="1">Heterokaryon incompatibility domain-containing protein</fullName>
    </recommendedName>
</protein>
<dbReference type="InterPro" id="IPR052895">
    <property type="entry name" value="HetReg/Transcr_Mod"/>
</dbReference>
<feature type="domain" description="Heterokaryon incompatibility" evidence="1">
    <location>
        <begin position="45"/>
        <end position="220"/>
    </location>
</feature>
<dbReference type="PANTHER" id="PTHR24148">
    <property type="entry name" value="ANKYRIN REPEAT DOMAIN-CONTAINING PROTEIN 39 HOMOLOG-RELATED"/>
    <property type="match status" value="1"/>
</dbReference>
<dbReference type="Pfam" id="PF26639">
    <property type="entry name" value="Het-6_barrel"/>
    <property type="match status" value="1"/>
</dbReference>
<evidence type="ECO:0000313" key="2">
    <source>
        <dbReference type="EMBL" id="KAF3808423.1"/>
    </source>
</evidence>
<keyword evidence="3" id="KW-1185">Reference proteome</keyword>
<gene>
    <name evidence="2" type="ORF">GCG54_00013062</name>
</gene>
<proteinExistence type="predicted"/>
<dbReference type="Proteomes" id="UP000613401">
    <property type="component" value="Unassembled WGS sequence"/>
</dbReference>
<dbReference type="AlphaFoldDB" id="A0A8H4CQR6"/>
<reference evidence="2" key="2">
    <citation type="submission" date="2020-03" db="EMBL/GenBank/DDBJ databases">
        <authorList>
            <person name="Fu F.-F."/>
            <person name="Chen J."/>
        </authorList>
    </citation>
    <scope>NUCLEOTIDE SEQUENCE</scope>
    <source>
        <strain evidence="2">Lc1</strain>
    </source>
</reference>
<name>A0A8H4CQR6_COLGL</name>
<dbReference type="InterPro" id="IPR010730">
    <property type="entry name" value="HET"/>
</dbReference>
<dbReference type="RefSeq" id="XP_045267582.1">
    <property type="nucleotide sequence ID" value="XM_045412924.1"/>
</dbReference>